<dbReference type="KEGG" id="jeo:JMA_29390"/>
<dbReference type="STRING" id="1508404.JMA_29390"/>
<dbReference type="BioCyc" id="JESP1508404:G14D9-12220-MONOMER"/>
<dbReference type="AlphaFoldDB" id="A0A0B5AQ83"/>
<dbReference type="SUPFAM" id="SSF53756">
    <property type="entry name" value="UDP-Glycosyltransferase/glycogen phosphorylase"/>
    <property type="match status" value="1"/>
</dbReference>
<proteinExistence type="predicted"/>
<dbReference type="Proteomes" id="UP000031449">
    <property type="component" value="Chromosome"/>
</dbReference>
<dbReference type="OrthoDB" id="9794575at2"/>
<protein>
    <recommendedName>
        <fullName evidence="3">Glycosyl transferase family 1 domain-containing protein</fullName>
    </recommendedName>
</protein>
<dbReference type="HOGENOM" id="CLU_032377_2_0_9"/>
<keyword evidence="2" id="KW-1185">Reference proteome</keyword>
<gene>
    <name evidence="1" type="ORF">JMA_29390</name>
</gene>
<evidence type="ECO:0000313" key="2">
    <source>
        <dbReference type="Proteomes" id="UP000031449"/>
    </source>
</evidence>
<name>A0A0B5AQ83_9BACL</name>
<organism evidence="1 2">
    <name type="scientific">Jeotgalibacillus malaysiensis</name>
    <dbReference type="NCBI Taxonomy" id="1508404"/>
    <lineage>
        <taxon>Bacteria</taxon>
        <taxon>Bacillati</taxon>
        <taxon>Bacillota</taxon>
        <taxon>Bacilli</taxon>
        <taxon>Bacillales</taxon>
        <taxon>Caryophanaceae</taxon>
        <taxon>Jeotgalibacillus</taxon>
    </lineage>
</organism>
<accession>A0A0B5AQ83</accession>
<evidence type="ECO:0000313" key="1">
    <source>
        <dbReference type="EMBL" id="AJD92256.1"/>
    </source>
</evidence>
<sequence>MDLITIKYPKNFEDEYLQQIISDEVNIYRSEVSIINKYLNRKNNNISSSSYKRRHSFLNFFKRIIKSLYFFPDTDKGWINKYNIDNLKNDYNIIISSSDTKTSHFVAKKVLKKLKGVEWYQIWGDPWKDDINLNKLDKLRVRFYEKHMLRKASKIFYVSLPTTKAMSEKYKQYSNKIFYLGRSFLNECKGREINIDKDLIFTYTGSINKNRNITNLISKIEDHNISNDRKIHLNIYGACSKEVKELLDNYDFVSLKGIVGYKNILEIYKDSDVLLFIDNGDNTTQIPGKLYDYFGTDRPIYALVENYNNPVTQFILSTKRCVVNKNSIDNIDFNFLNNLKKESVMKDYSGKSLAKKLINYES</sequence>
<reference evidence="1 2" key="1">
    <citation type="submission" date="2014-08" db="EMBL/GenBank/DDBJ databases">
        <title>Complete genome of a marine bacteria Jeotgalibacillus malaysiensis.</title>
        <authorList>
            <person name="Yaakop A.S."/>
            <person name="Chan K.-G."/>
            <person name="Goh K.M."/>
        </authorList>
    </citation>
    <scope>NUCLEOTIDE SEQUENCE [LARGE SCALE GENOMIC DNA]</scope>
    <source>
        <strain evidence="1 2">D5</strain>
    </source>
</reference>
<dbReference type="EMBL" id="CP009416">
    <property type="protein sequence ID" value="AJD92256.1"/>
    <property type="molecule type" value="Genomic_DNA"/>
</dbReference>
<evidence type="ECO:0008006" key="3">
    <source>
        <dbReference type="Google" id="ProtNLM"/>
    </source>
</evidence>